<reference evidence="1 2" key="1">
    <citation type="submission" date="2022-10" db="EMBL/GenBank/DDBJ databases">
        <title>Alteromonas sp. chi3 Genome sequencing.</title>
        <authorList>
            <person name="Park S."/>
        </authorList>
    </citation>
    <scope>NUCLEOTIDE SEQUENCE [LARGE SCALE GENOMIC DNA]</scope>
    <source>
        <strain evidence="2">chi3</strain>
    </source>
</reference>
<dbReference type="EMBL" id="JAQQXP010000001">
    <property type="protein sequence ID" value="MDC8829967.1"/>
    <property type="molecule type" value="Genomic_DNA"/>
</dbReference>
<dbReference type="PROSITE" id="PS51257">
    <property type="entry name" value="PROKAR_LIPOPROTEIN"/>
    <property type="match status" value="1"/>
</dbReference>
<accession>A0ABT5KZ92</accession>
<gene>
    <name evidence="1" type="ORF">OIK42_04225</name>
</gene>
<proteinExistence type="predicted"/>
<keyword evidence="2" id="KW-1185">Reference proteome</keyword>
<comment type="caution">
    <text evidence="1">The sequence shown here is derived from an EMBL/GenBank/DDBJ whole genome shotgun (WGS) entry which is preliminary data.</text>
</comment>
<sequence length="672" mass="74042">MCYTTRLAPLSLIAMLSLTGCLEVEDDTNQELVESLREQNEILQDQNDLLAQQDQFTVSFSAVIKDTYQDTRVTSSDMRVQVLQGDTVLVDGIEATNGKVTIEDLPPSSDLTLLVTFSDGSYSDRAFFMTTPGAPENDVYVDLGVLEVSVPVEISFSIIDRDTGMPVTGLEFSGDSYLGVAQYSTADSYAHTSTFDEETGLYSVTLPKDFAVNLRANIDRDNNGEADFNGVEGSDGNIQNNFLMLYSSGLSEQASYTLYKATDYTLEEKQVTLTLLDEDGNVISGASFYNDENDIDATYDEAAQVYTLTIPFDGSSRITMPVFSAGDVSYRFGRINFNRIESSSDAVRRLAVSTSGYKSNSYYEIIDSESVSLILIASETTAQYGNIQTVASFLSTEDYSYSVYYSEPVTLSADSVMLTYEEFEVIPGNASTEDSTPAGYTRVQTAEKDANVSVELAKNNTQLILTPDSELLGNTVYNYTINELTSIASGEVVNLNSDDKAFTTSVNPSDEEFSISDVILDNGNYYSNGALLVAENTAGEANTAIESRERVSLLLPTSIENLNYFLMTLVGYTENGQAYTDYASYEIVFDGNVRYSRYIGLDVAENENIVRDSYYNYVRGTTMESGEFRYILSISEYLSDNKPENANTMTFHYEYQTQAGVTESGTITLPVL</sequence>
<name>A0ABT5KZ92_9ALTE</name>
<dbReference type="Proteomes" id="UP001218788">
    <property type="component" value="Unassembled WGS sequence"/>
</dbReference>
<organism evidence="1 2">
    <name type="scientific">Alteromonas gilva</name>
    <dbReference type="NCBI Taxonomy" id="2987522"/>
    <lineage>
        <taxon>Bacteria</taxon>
        <taxon>Pseudomonadati</taxon>
        <taxon>Pseudomonadota</taxon>
        <taxon>Gammaproteobacteria</taxon>
        <taxon>Alteromonadales</taxon>
        <taxon>Alteromonadaceae</taxon>
        <taxon>Alteromonas/Salinimonas group</taxon>
        <taxon>Alteromonas</taxon>
    </lineage>
</organism>
<evidence type="ECO:0008006" key="3">
    <source>
        <dbReference type="Google" id="ProtNLM"/>
    </source>
</evidence>
<dbReference type="RefSeq" id="WP_273638548.1">
    <property type="nucleotide sequence ID" value="NZ_JAQQXP010000001.1"/>
</dbReference>
<protein>
    <recommendedName>
        <fullName evidence="3">Carboxypeptidase regulatory-like domain-containing protein</fullName>
    </recommendedName>
</protein>
<evidence type="ECO:0000313" key="2">
    <source>
        <dbReference type="Proteomes" id="UP001218788"/>
    </source>
</evidence>
<evidence type="ECO:0000313" key="1">
    <source>
        <dbReference type="EMBL" id="MDC8829967.1"/>
    </source>
</evidence>